<dbReference type="AlphaFoldDB" id="A0AAI9DMI0"/>
<name>A0AAI9DMI0_PLUGE</name>
<evidence type="ECO:0000313" key="1">
    <source>
        <dbReference type="EMBL" id="EML1472388.1"/>
    </source>
</evidence>
<comment type="caution">
    <text evidence="1">The sequence shown here is derived from an EMBL/GenBank/DDBJ whole genome shotgun (WGS) entry which is preliminary data.</text>
</comment>
<gene>
    <name evidence="1" type="ORF">QEG54_003136</name>
</gene>
<accession>A0AAI9DMI0</accession>
<organism evidence="1">
    <name type="scientific">Pluralibacter gergoviae</name>
    <name type="common">Enterobacter gergoviae</name>
    <dbReference type="NCBI Taxonomy" id="61647"/>
    <lineage>
        <taxon>Bacteria</taxon>
        <taxon>Pseudomonadati</taxon>
        <taxon>Pseudomonadota</taxon>
        <taxon>Gammaproteobacteria</taxon>
        <taxon>Enterobacterales</taxon>
        <taxon>Enterobacteriaceae</taxon>
        <taxon>Pluralibacter</taxon>
    </lineage>
</organism>
<protein>
    <submittedName>
        <fullName evidence="1">Uncharacterized protein</fullName>
    </submittedName>
</protein>
<proteinExistence type="predicted"/>
<dbReference type="EMBL" id="ABLOKC030000017">
    <property type="protein sequence ID" value="EML1472388.1"/>
    <property type="molecule type" value="Genomic_DNA"/>
</dbReference>
<sequence>MGVEFHITRADFWADNENAWITAEEWLRYISSDRELNHCLSNGPYHAVWAGPSLHDAPWLDWYSGNIYTKWPDTFLYRKMLKIAETLNARLMDDEGTVYSDDSQWQYDPSCSGQ</sequence>
<reference evidence="1" key="1">
    <citation type="submission" date="2024-02" db="EMBL/GenBank/DDBJ databases">
        <authorList>
            <consortium name="Clinical and Environmental Microbiology Branch: Whole genome sequencing antimicrobial resistance pathogens in the healthcare setting"/>
        </authorList>
    </citation>
    <scope>NUCLEOTIDE SEQUENCE</scope>
    <source>
        <strain evidence="1">2021DK-00143</strain>
    </source>
</reference>